<accession>A0A2P2P8R2</accession>
<proteinExistence type="predicted"/>
<name>A0A2P2P8R2_RHIMU</name>
<dbReference type="EMBL" id="GGEC01070569">
    <property type="protein sequence ID" value="MBX51053.1"/>
    <property type="molecule type" value="Transcribed_RNA"/>
</dbReference>
<evidence type="ECO:0000313" key="1">
    <source>
        <dbReference type="EMBL" id="MBX51053.1"/>
    </source>
</evidence>
<organism evidence="1">
    <name type="scientific">Rhizophora mucronata</name>
    <name type="common">Asiatic mangrove</name>
    <dbReference type="NCBI Taxonomy" id="61149"/>
    <lineage>
        <taxon>Eukaryota</taxon>
        <taxon>Viridiplantae</taxon>
        <taxon>Streptophyta</taxon>
        <taxon>Embryophyta</taxon>
        <taxon>Tracheophyta</taxon>
        <taxon>Spermatophyta</taxon>
        <taxon>Magnoliopsida</taxon>
        <taxon>eudicotyledons</taxon>
        <taxon>Gunneridae</taxon>
        <taxon>Pentapetalae</taxon>
        <taxon>rosids</taxon>
        <taxon>fabids</taxon>
        <taxon>Malpighiales</taxon>
        <taxon>Rhizophoraceae</taxon>
        <taxon>Rhizophora</taxon>
    </lineage>
</organism>
<dbReference type="AlphaFoldDB" id="A0A2P2P8R2"/>
<protein>
    <submittedName>
        <fullName evidence="1">Uncharacterized protein</fullName>
    </submittedName>
</protein>
<reference evidence="1" key="1">
    <citation type="submission" date="2018-02" db="EMBL/GenBank/DDBJ databases">
        <title>Rhizophora mucronata_Transcriptome.</title>
        <authorList>
            <person name="Meera S.P."/>
            <person name="Sreeshan A."/>
            <person name="Augustine A."/>
        </authorList>
    </citation>
    <scope>NUCLEOTIDE SEQUENCE</scope>
    <source>
        <tissue evidence="1">Leaf</tissue>
    </source>
</reference>
<sequence>MINPWKALLDKSTIWTLVVALVTLELDGDGNSPSRRL</sequence>